<comment type="caution">
    <text evidence="3">The sequence shown here is derived from an EMBL/GenBank/DDBJ whole genome shotgun (WGS) entry which is preliminary data.</text>
</comment>
<dbReference type="PANTHER" id="PTHR15503:SF22">
    <property type="entry name" value="TRANSPOSON TY3-I GAG POLYPROTEIN"/>
    <property type="match status" value="1"/>
</dbReference>
<keyword evidence="4" id="KW-1185">Reference proteome</keyword>
<dbReference type="Proteomes" id="UP000325313">
    <property type="component" value="Unassembled WGS sequence"/>
</dbReference>
<dbReference type="EMBL" id="VDEP01000449">
    <property type="protein sequence ID" value="KAA1078569.1"/>
    <property type="molecule type" value="Genomic_DNA"/>
</dbReference>
<sequence>MPPYGLLHAGDQTQDEIDPQQASGSGGPQVQDSAARVVRGEELDQVSAEVARMQRSIDRMMTLMENSAIFQPPPPVQAPVQTPQEFTHPAALPQFQPPPPPQFQPPPQVPSNPFQRHVVPPVQPQQSQPIPVFQENTFQEEDQSTTPEPPRLKDVFFSGEPGHLLSFLRTIRDFLRNNTGFSSEKRRVVWISRHFGFHPSERKKTPSPAENWYSSLVIDNARRQGVIDVYGDLDGQPFILPTLSSVSAFLEGLITVFGDKFMRENAKRALEACKQRNLTIGEYNSQFKSLVYLVEDVEATRIEKYTSGLNPRIIRKAMSKQWTDAKTLDEKMELASDAAAQLDILALLPPDPPMGNHFHPLSSSRVVHPPPPPPRPLRDPDAMEIDATRAIPAPAGKSLLGAARAICRARNLCFRCLAPIVPGVHTGSLNCPNPFITTTQRQEFVDRCRRNPNATPTSVSSIRTIPPPSSTFLTYQPTSPTSPLPAPDRSSLTPDDSHPPVAAPGSSSHLGYDEHYEDYDEEECATVDVPLATVQVRLEGSKGSRLLVPASFRGPGGALIPATILVDTGAMANFVNESFVRQHDLKIRPRNTPIRCVGFDGREGVGGLVTQDWAGMIQLSSVDAKPFTLQSLFGITRLGSVDAIFGLPWLDRQGWVASGSLNGGHQFTLGSTSLYVIESASVGGKPGDELYTPSP</sequence>
<proteinExistence type="predicted"/>
<feature type="compositionally biased region" description="Pro residues" evidence="1">
    <location>
        <begin position="95"/>
        <end position="110"/>
    </location>
</feature>
<dbReference type="Proteomes" id="UP000324748">
    <property type="component" value="Unassembled WGS sequence"/>
</dbReference>
<dbReference type="AlphaFoldDB" id="A0A5B0N4L6"/>
<reference evidence="4 5" key="1">
    <citation type="submission" date="2019-05" db="EMBL/GenBank/DDBJ databases">
        <title>Emergence of the Ug99 lineage of the wheat stem rust pathogen through somatic hybridization.</title>
        <authorList>
            <person name="Li F."/>
            <person name="Upadhyaya N.M."/>
            <person name="Sperschneider J."/>
            <person name="Matny O."/>
            <person name="Nguyen-Phuc H."/>
            <person name="Mago R."/>
            <person name="Raley C."/>
            <person name="Miller M.E."/>
            <person name="Silverstein K.A.T."/>
            <person name="Henningsen E."/>
            <person name="Hirsch C.D."/>
            <person name="Visser B."/>
            <person name="Pretorius Z.A."/>
            <person name="Steffenson B.J."/>
            <person name="Schwessinger B."/>
            <person name="Dodds P.N."/>
            <person name="Figueroa M."/>
        </authorList>
    </citation>
    <scope>NUCLEOTIDE SEQUENCE [LARGE SCALE GENOMIC DNA]</scope>
    <source>
        <strain evidence="3">21-0</strain>
        <strain evidence="2 5">Ug99</strain>
    </source>
</reference>
<protein>
    <recommendedName>
        <fullName evidence="6">Retrotransposon gag domain-containing protein</fullName>
    </recommendedName>
</protein>
<evidence type="ECO:0000313" key="2">
    <source>
        <dbReference type="EMBL" id="KAA1078569.1"/>
    </source>
</evidence>
<accession>A0A5B0N4L6</accession>
<feature type="region of interest" description="Disordered" evidence="1">
    <location>
        <begin position="89"/>
        <end position="128"/>
    </location>
</feature>
<dbReference type="CDD" id="cd00303">
    <property type="entry name" value="retropepsin_like"/>
    <property type="match status" value="1"/>
</dbReference>
<evidence type="ECO:0000256" key="1">
    <source>
        <dbReference type="SAM" id="MobiDB-lite"/>
    </source>
</evidence>
<dbReference type="InterPro" id="IPR032567">
    <property type="entry name" value="RTL1-rel"/>
</dbReference>
<feature type="compositionally biased region" description="Low complexity" evidence="1">
    <location>
        <begin position="111"/>
        <end position="128"/>
    </location>
</feature>
<organism evidence="3 4">
    <name type="scientific">Puccinia graminis f. sp. tritici</name>
    <dbReference type="NCBI Taxonomy" id="56615"/>
    <lineage>
        <taxon>Eukaryota</taxon>
        <taxon>Fungi</taxon>
        <taxon>Dikarya</taxon>
        <taxon>Basidiomycota</taxon>
        <taxon>Pucciniomycotina</taxon>
        <taxon>Pucciniomycetes</taxon>
        <taxon>Pucciniales</taxon>
        <taxon>Pucciniaceae</taxon>
        <taxon>Puccinia</taxon>
    </lineage>
</organism>
<dbReference type="InterPro" id="IPR021109">
    <property type="entry name" value="Peptidase_aspartic_dom_sf"/>
</dbReference>
<evidence type="ECO:0000313" key="3">
    <source>
        <dbReference type="EMBL" id="KAA1084175.1"/>
    </source>
</evidence>
<feature type="region of interest" description="Disordered" evidence="1">
    <location>
        <begin position="1"/>
        <end position="35"/>
    </location>
</feature>
<name>A0A5B0N4L6_PUCGR</name>
<evidence type="ECO:0000313" key="4">
    <source>
        <dbReference type="Proteomes" id="UP000324748"/>
    </source>
</evidence>
<dbReference type="PANTHER" id="PTHR15503">
    <property type="entry name" value="LDOC1 RELATED"/>
    <property type="match status" value="1"/>
</dbReference>
<evidence type="ECO:0000313" key="5">
    <source>
        <dbReference type="Proteomes" id="UP000325313"/>
    </source>
</evidence>
<evidence type="ECO:0008006" key="6">
    <source>
        <dbReference type="Google" id="ProtNLM"/>
    </source>
</evidence>
<dbReference type="EMBL" id="VSWC01000118">
    <property type="protein sequence ID" value="KAA1084175.1"/>
    <property type="molecule type" value="Genomic_DNA"/>
</dbReference>
<feature type="compositionally biased region" description="Low complexity" evidence="1">
    <location>
        <begin position="455"/>
        <end position="464"/>
    </location>
</feature>
<feature type="compositionally biased region" description="Polar residues" evidence="1">
    <location>
        <begin position="20"/>
        <end position="32"/>
    </location>
</feature>
<dbReference type="Gene3D" id="2.40.70.10">
    <property type="entry name" value="Acid Proteases"/>
    <property type="match status" value="1"/>
</dbReference>
<feature type="region of interest" description="Disordered" evidence="1">
    <location>
        <begin position="450"/>
        <end position="513"/>
    </location>
</feature>
<gene>
    <name evidence="3" type="ORF">PGT21_020059</name>
    <name evidence="2" type="ORF">PGTUg99_004679</name>
</gene>